<reference evidence="3" key="2">
    <citation type="submission" date="2025-09" db="UniProtKB">
        <authorList>
            <consortium name="Ensembl"/>
        </authorList>
    </citation>
    <scope>IDENTIFICATION</scope>
</reference>
<evidence type="ECO:0000313" key="4">
    <source>
        <dbReference type="Proteomes" id="UP000261660"/>
    </source>
</evidence>
<dbReference type="Proteomes" id="UP000261660">
    <property type="component" value="Unplaced"/>
</dbReference>
<keyword evidence="1" id="KW-0175">Coiled coil</keyword>
<dbReference type="GO" id="GO:0036064">
    <property type="term" value="C:ciliary basal body"/>
    <property type="evidence" value="ECO:0007669"/>
    <property type="project" value="TreeGrafter"/>
</dbReference>
<protein>
    <submittedName>
        <fullName evidence="3">Coiled-coil domain-containing protein 151-like</fullName>
    </submittedName>
</protein>
<proteinExistence type="predicted"/>
<feature type="compositionally biased region" description="Basic and acidic residues" evidence="2">
    <location>
        <begin position="121"/>
        <end position="134"/>
    </location>
</feature>
<dbReference type="AlphaFoldDB" id="A0A3Q3MKP9"/>
<name>A0A3Q3MKP9_9LABR</name>
<dbReference type="PANTHER" id="PTHR46518">
    <property type="entry name" value="COILED-COIL DOMAIN-CONTAINING PROTEIN 151"/>
    <property type="match status" value="1"/>
</dbReference>
<dbReference type="InParanoid" id="A0A3Q3MKP9"/>
<feature type="compositionally biased region" description="Polar residues" evidence="2">
    <location>
        <begin position="279"/>
        <end position="288"/>
    </location>
</feature>
<evidence type="ECO:0000313" key="3">
    <source>
        <dbReference type="Ensembl" id="ENSLBEP00000020900.1"/>
    </source>
</evidence>
<dbReference type="PANTHER" id="PTHR46518:SF1">
    <property type="entry name" value="OUTER DYNEIN ARM-DOCKING COMPLEX SUBUNIT 3"/>
    <property type="match status" value="1"/>
</dbReference>
<accession>A0A3Q3MKP9</accession>
<dbReference type="InterPro" id="IPR033192">
    <property type="entry name" value="ODAD3"/>
</dbReference>
<evidence type="ECO:0000256" key="1">
    <source>
        <dbReference type="SAM" id="Coils"/>
    </source>
</evidence>
<evidence type="ECO:0000256" key="2">
    <source>
        <dbReference type="SAM" id="MobiDB-lite"/>
    </source>
</evidence>
<keyword evidence="4" id="KW-1185">Reference proteome</keyword>
<dbReference type="STRING" id="56723.ENSLBEP00000020900"/>
<feature type="coiled-coil region" evidence="1">
    <location>
        <begin position="14"/>
        <end position="73"/>
    </location>
</feature>
<feature type="compositionally biased region" description="Basic and acidic residues" evidence="2">
    <location>
        <begin position="498"/>
        <end position="514"/>
    </location>
</feature>
<reference evidence="3" key="1">
    <citation type="submission" date="2025-08" db="UniProtKB">
        <authorList>
            <consortium name="Ensembl"/>
        </authorList>
    </citation>
    <scope>IDENTIFICATION</scope>
</reference>
<feature type="compositionally biased region" description="Basic and acidic residues" evidence="2">
    <location>
        <begin position="265"/>
        <end position="278"/>
    </location>
</feature>
<dbReference type="GO" id="GO:0035253">
    <property type="term" value="C:ciliary rootlet"/>
    <property type="evidence" value="ECO:0007669"/>
    <property type="project" value="TreeGrafter"/>
</dbReference>
<feature type="region of interest" description="Disordered" evidence="2">
    <location>
        <begin position="121"/>
        <end position="143"/>
    </location>
</feature>
<sequence>MRLGTEMSAKDLRKAPLKEQLEKARIELRLVEAERAAIKDRTEASVNKTKAAIDQLKQQNEQLRKQNIAEANKDANVIKAAFPDRPDLLRLLSNMSVEEALTTLKRRNLSILKRINAVDHGTKNDKCQGEERGGSHSAAVQTQKQEDDCKYLSELKKCVYSIEAECDMTEKRGASEDRAIVQLQEEALGYPASRKQMEAERQKDRKELEELQSRVTIAENFNEASKAELKQLELYYNEKITRAESTKVSKRKQLKELQAQAEEISKNAQREAKQREELSSQAQRSSTMMAEEEERARSTLNQAFQRIKEATGISSLQDLKKISQKDSRQHLMNEKEENEKVLQQLKEEREILNENFQDMKEKTAAKLCSDKQMLDVCKQRLQAQQRWCDASKERHSQLDKTVVFIRVWSERLADRLKHIKLPEDRRVTVCPESDEYFLELLDECELKLDVLLEKLQGKDLPAIKREIEEVGFSVKAEGRLRANAFIKTEDDLSEEEDKGEKDEPDVLSREELKRQSQQIIDSKSKKKRGKKKKGRV</sequence>
<feature type="region of interest" description="Disordered" evidence="2">
    <location>
        <begin position="490"/>
        <end position="536"/>
    </location>
</feature>
<dbReference type="Ensembl" id="ENSLBET00000022028.1">
    <property type="protein sequence ID" value="ENSLBEP00000020900.1"/>
    <property type="gene ID" value="ENSLBEG00000016068.1"/>
</dbReference>
<feature type="compositionally biased region" description="Basic residues" evidence="2">
    <location>
        <begin position="524"/>
        <end position="536"/>
    </location>
</feature>
<dbReference type="GeneTree" id="ENSGT01030000234857"/>
<feature type="region of interest" description="Disordered" evidence="2">
    <location>
        <begin position="265"/>
        <end position="295"/>
    </location>
</feature>
<dbReference type="GO" id="GO:0036158">
    <property type="term" value="P:outer dynein arm assembly"/>
    <property type="evidence" value="ECO:0007669"/>
    <property type="project" value="InterPro"/>
</dbReference>
<organism evidence="3 4">
    <name type="scientific">Labrus bergylta</name>
    <name type="common">ballan wrasse</name>
    <dbReference type="NCBI Taxonomy" id="56723"/>
    <lineage>
        <taxon>Eukaryota</taxon>
        <taxon>Metazoa</taxon>
        <taxon>Chordata</taxon>
        <taxon>Craniata</taxon>
        <taxon>Vertebrata</taxon>
        <taxon>Euteleostomi</taxon>
        <taxon>Actinopterygii</taxon>
        <taxon>Neopterygii</taxon>
        <taxon>Teleostei</taxon>
        <taxon>Neoteleostei</taxon>
        <taxon>Acanthomorphata</taxon>
        <taxon>Eupercaria</taxon>
        <taxon>Labriformes</taxon>
        <taxon>Labridae</taxon>
        <taxon>Labrus</taxon>
    </lineage>
</organism>
<dbReference type="GO" id="GO:0097542">
    <property type="term" value="C:ciliary tip"/>
    <property type="evidence" value="ECO:0007669"/>
    <property type="project" value="TreeGrafter"/>
</dbReference>
<dbReference type="GO" id="GO:0003341">
    <property type="term" value="P:cilium movement"/>
    <property type="evidence" value="ECO:0007669"/>
    <property type="project" value="InterPro"/>
</dbReference>